<feature type="region of interest" description="Disordered" evidence="1">
    <location>
        <begin position="1"/>
        <end position="38"/>
    </location>
</feature>
<proteinExistence type="predicted"/>
<feature type="compositionally biased region" description="Basic and acidic residues" evidence="1">
    <location>
        <begin position="66"/>
        <end position="81"/>
    </location>
</feature>
<feature type="region of interest" description="Disordered" evidence="1">
    <location>
        <begin position="66"/>
        <end position="92"/>
    </location>
</feature>
<evidence type="ECO:0000313" key="2">
    <source>
        <dbReference type="EMBL" id="GGF63998.1"/>
    </source>
</evidence>
<dbReference type="EMBL" id="BMIV01000004">
    <property type="protein sequence ID" value="GGF63998.1"/>
    <property type="molecule type" value="Genomic_DNA"/>
</dbReference>
<accession>A0ABQ1VG27</accession>
<reference evidence="3" key="1">
    <citation type="journal article" date="2019" name="Int. J. Syst. Evol. Microbiol.">
        <title>The Global Catalogue of Microorganisms (GCM) 10K type strain sequencing project: providing services to taxonomists for standard genome sequencing and annotation.</title>
        <authorList>
            <consortium name="The Broad Institute Genomics Platform"/>
            <consortium name="The Broad Institute Genome Sequencing Center for Infectious Disease"/>
            <person name="Wu L."/>
            <person name="Ma J."/>
        </authorList>
    </citation>
    <scope>NUCLEOTIDE SEQUENCE [LARGE SCALE GENOMIC DNA]</scope>
    <source>
        <strain evidence="3">CGMCC 1.15419</strain>
    </source>
</reference>
<evidence type="ECO:0000256" key="1">
    <source>
        <dbReference type="SAM" id="MobiDB-lite"/>
    </source>
</evidence>
<gene>
    <name evidence="2" type="ORF">GCM10011402_15170</name>
</gene>
<organism evidence="2 3">
    <name type="scientific">Paracoccus acridae</name>
    <dbReference type="NCBI Taxonomy" id="1795310"/>
    <lineage>
        <taxon>Bacteria</taxon>
        <taxon>Pseudomonadati</taxon>
        <taxon>Pseudomonadota</taxon>
        <taxon>Alphaproteobacteria</taxon>
        <taxon>Rhodobacterales</taxon>
        <taxon>Paracoccaceae</taxon>
        <taxon>Paracoccus</taxon>
    </lineage>
</organism>
<sequence>MGLDDGFAVPGRLGLLRQGGTGRGKGKGGDQGKAAHGANSGCGVCCTLGSAGDTIKPRFREAAWDARMKKGASRDAPHSDADSLTAGFADRR</sequence>
<protein>
    <submittedName>
        <fullName evidence="2">Uncharacterized protein</fullName>
    </submittedName>
</protein>
<comment type="caution">
    <text evidence="2">The sequence shown here is derived from an EMBL/GenBank/DDBJ whole genome shotgun (WGS) entry which is preliminary data.</text>
</comment>
<name>A0ABQ1VG27_9RHOB</name>
<dbReference type="Proteomes" id="UP000640509">
    <property type="component" value="Unassembled WGS sequence"/>
</dbReference>
<evidence type="ECO:0000313" key="3">
    <source>
        <dbReference type="Proteomes" id="UP000640509"/>
    </source>
</evidence>
<keyword evidence="3" id="KW-1185">Reference proteome</keyword>